<organism evidence="1">
    <name type="scientific">marine sediment metagenome</name>
    <dbReference type="NCBI Taxonomy" id="412755"/>
    <lineage>
        <taxon>unclassified sequences</taxon>
        <taxon>metagenomes</taxon>
        <taxon>ecological metagenomes</taxon>
    </lineage>
</organism>
<protein>
    <recommendedName>
        <fullName evidence="2">Sugar 3,4-ketoisomerase QdtA cupin domain-containing protein</fullName>
    </recommendedName>
</protein>
<name>X1MU30_9ZZZZ</name>
<dbReference type="InterPro" id="IPR011051">
    <property type="entry name" value="RmlC_Cupin_sf"/>
</dbReference>
<sequence length="102" mass="11723">HLHKEMTLNYAVIQGMIKLILYDGGENSPTRENLMELFIGEENYCLVKIPPKIWNGFKGIGIKPAIVANCATISHDPNEIKKMDPFTSKIPYEWRLKHGWIL</sequence>
<proteinExistence type="predicted"/>
<evidence type="ECO:0000313" key="1">
    <source>
        <dbReference type="EMBL" id="GAI18220.1"/>
    </source>
</evidence>
<gene>
    <name evidence="1" type="ORF">S06H3_09979</name>
</gene>
<accession>X1MU30</accession>
<dbReference type="SUPFAM" id="SSF51182">
    <property type="entry name" value="RmlC-like cupins"/>
    <property type="match status" value="1"/>
</dbReference>
<evidence type="ECO:0008006" key="2">
    <source>
        <dbReference type="Google" id="ProtNLM"/>
    </source>
</evidence>
<dbReference type="AlphaFoldDB" id="X1MU30"/>
<feature type="non-terminal residue" evidence="1">
    <location>
        <position position="1"/>
    </location>
</feature>
<dbReference type="EMBL" id="BARV01004519">
    <property type="protein sequence ID" value="GAI18220.1"/>
    <property type="molecule type" value="Genomic_DNA"/>
</dbReference>
<dbReference type="Gene3D" id="2.60.120.10">
    <property type="entry name" value="Jelly Rolls"/>
    <property type="match status" value="1"/>
</dbReference>
<comment type="caution">
    <text evidence="1">The sequence shown here is derived from an EMBL/GenBank/DDBJ whole genome shotgun (WGS) entry which is preliminary data.</text>
</comment>
<dbReference type="InterPro" id="IPR014710">
    <property type="entry name" value="RmlC-like_jellyroll"/>
</dbReference>
<reference evidence="1" key="1">
    <citation type="journal article" date="2014" name="Front. Microbiol.">
        <title>High frequency of phylogenetically diverse reductive dehalogenase-homologous genes in deep subseafloor sedimentary metagenomes.</title>
        <authorList>
            <person name="Kawai M."/>
            <person name="Futagami T."/>
            <person name="Toyoda A."/>
            <person name="Takaki Y."/>
            <person name="Nishi S."/>
            <person name="Hori S."/>
            <person name="Arai W."/>
            <person name="Tsubouchi T."/>
            <person name="Morono Y."/>
            <person name="Uchiyama I."/>
            <person name="Ito T."/>
            <person name="Fujiyama A."/>
            <person name="Inagaki F."/>
            <person name="Takami H."/>
        </authorList>
    </citation>
    <scope>NUCLEOTIDE SEQUENCE</scope>
    <source>
        <strain evidence="1">Expedition CK06-06</strain>
    </source>
</reference>